<keyword evidence="6" id="KW-0460">Magnesium</keyword>
<dbReference type="Pfam" id="PF26343">
    <property type="entry name" value="VapC50_C"/>
    <property type="match status" value="1"/>
</dbReference>
<feature type="domain" description="PIN" evidence="7">
    <location>
        <begin position="5"/>
        <end position="113"/>
    </location>
</feature>
<keyword evidence="10" id="KW-1185">Reference proteome</keyword>
<dbReference type="GO" id="GO:0046872">
    <property type="term" value="F:metal ion binding"/>
    <property type="evidence" value="ECO:0007669"/>
    <property type="project" value="UniProtKB-KW"/>
</dbReference>
<evidence type="ECO:0000256" key="1">
    <source>
        <dbReference type="ARBA" id="ARBA00001946"/>
    </source>
</evidence>
<keyword evidence="2" id="KW-1277">Toxin-antitoxin system</keyword>
<evidence type="ECO:0000256" key="2">
    <source>
        <dbReference type="ARBA" id="ARBA00022649"/>
    </source>
</evidence>
<evidence type="ECO:0000256" key="5">
    <source>
        <dbReference type="ARBA" id="ARBA00022801"/>
    </source>
</evidence>
<dbReference type="SUPFAM" id="SSF88723">
    <property type="entry name" value="PIN domain-like"/>
    <property type="match status" value="1"/>
</dbReference>
<evidence type="ECO:0000259" key="8">
    <source>
        <dbReference type="Pfam" id="PF26343"/>
    </source>
</evidence>
<dbReference type="RefSeq" id="WP_085252990.1">
    <property type="nucleotide sequence ID" value="NZ_CAJMWI010000001.1"/>
</dbReference>
<dbReference type="Proteomes" id="UP000193087">
    <property type="component" value="Unassembled WGS sequence"/>
</dbReference>
<dbReference type="InterPro" id="IPR058652">
    <property type="entry name" value="VapC50_C"/>
</dbReference>
<evidence type="ECO:0000259" key="7">
    <source>
        <dbReference type="Pfam" id="PF13470"/>
    </source>
</evidence>
<evidence type="ECO:0000313" key="10">
    <source>
        <dbReference type="Proteomes" id="UP000193087"/>
    </source>
</evidence>
<evidence type="ECO:0000256" key="3">
    <source>
        <dbReference type="ARBA" id="ARBA00022722"/>
    </source>
</evidence>
<dbReference type="GO" id="GO:0004518">
    <property type="term" value="F:nuclease activity"/>
    <property type="evidence" value="ECO:0007669"/>
    <property type="project" value="UniProtKB-KW"/>
</dbReference>
<dbReference type="OrthoDB" id="113459at2"/>
<evidence type="ECO:0000313" key="9">
    <source>
        <dbReference type="EMBL" id="ORW61927.1"/>
    </source>
</evidence>
<dbReference type="GeneID" id="93492183"/>
<protein>
    <submittedName>
        <fullName evidence="9">Uncharacterized protein</fullName>
    </submittedName>
</protein>
<dbReference type="EMBL" id="LQPQ01000229">
    <property type="protein sequence ID" value="ORW61927.1"/>
    <property type="molecule type" value="Genomic_DNA"/>
</dbReference>
<organism evidence="9 10">
    <name type="scientific">Mycobacterium riyadhense</name>
    <dbReference type="NCBI Taxonomy" id="486698"/>
    <lineage>
        <taxon>Bacteria</taxon>
        <taxon>Bacillati</taxon>
        <taxon>Actinomycetota</taxon>
        <taxon>Actinomycetes</taxon>
        <taxon>Mycobacteriales</taxon>
        <taxon>Mycobacteriaceae</taxon>
        <taxon>Mycobacterium</taxon>
    </lineage>
</organism>
<dbReference type="STRING" id="486698.AWC22_04735"/>
<keyword evidence="5" id="KW-0378">Hydrolase</keyword>
<dbReference type="InterPro" id="IPR002716">
    <property type="entry name" value="PIN_dom"/>
</dbReference>
<dbReference type="Pfam" id="PF13470">
    <property type="entry name" value="PIN_3"/>
    <property type="match status" value="1"/>
</dbReference>
<sequence>MTFTVVYDANVLFPSVLRDVLIRVARMGLNRARWSELILDEVFDSISKKQPGLDANKLARTRKLMCQAVPDCLVETQAIQTLVPALTLPDPDDRHVLAAAILAGAQVIVTTNLKDFPPDELTKFRIEAKHPDAFLQDIYHLDGALMHQAVSEAAAAYKNPPMTVGELVEHLDSKGLPISASLLRR</sequence>
<keyword evidence="4" id="KW-0479">Metal-binding</keyword>
<dbReference type="AlphaFoldDB" id="A0A1X2BE82"/>
<evidence type="ECO:0000256" key="6">
    <source>
        <dbReference type="ARBA" id="ARBA00022842"/>
    </source>
</evidence>
<reference evidence="9 10" key="1">
    <citation type="submission" date="2016-01" db="EMBL/GenBank/DDBJ databases">
        <title>The new phylogeny of the genus Mycobacterium.</title>
        <authorList>
            <person name="Tarcisio F."/>
            <person name="Conor M."/>
            <person name="Antonella G."/>
            <person name="Elisabetta G."/>
            <person name="Giulia F.S."/>
            <person name="Sara T."/>
            <person name="Anna F."/>
            <person name="Clotilde B."/>
            <person name="Roberto B."/>
            <person name="Veronica D.S."/>
            <person name="Fabio R."/>
            <person name="Monica P."/>
            <person name="Olivier J."/>
            <person name="Enrico T."/>
            <person name="Nicola S."/>
        </authorList>
    </citation>
    <scope>NUCLEOTIDE SEQUENCE [LARGE SCALE GENOMIC DNA]</scope>
    <source>
        <strain evidence="9 10">DSM 45176</strain>
    </source>
</reference>
<dbReference type="GO" id="GO:0016787">
    <property type="term" value="F:hydrolase activity"/>
    <property type="evidence" value="ECO:0007669"/>
    <property type="project" value="UniProtKB-KW"/>
</dbReference>
<comment type="caution">
    <text evidence="9">The sequence shown here is derived from an EMBL/GenBank/DDBJ whole genome shotgun (WGS) entry which is preliminary data.</text>
</comment>
<accession>A0A1X2BE82</accession>
<dbReference type="InterPro" id="IPR029060">
    <property type="entry name" value="PIN-like_dom_sf"/>
</dbReference>
<name>A0A1X2BE82_9MYCO</name>
<proteinExistence type="predicted"/>
<keyword evidence="3" id="KW-0540">Nuclease</keyword>
<feature type="domain" description="VapC50 C-terminal" evidence="8">
    <location>
        <begin position="131"/>
        <end position="185"/>
    </location>
</feature>
<gene>
    <name evidence="9" type="ORF">AWC22_04735</name>
</gene>
<comment type="cofactor">
    <cofactor evidence="1">
        <name>Mg(2+)</name>
        <dbReference type="ChEBI" id="CHEBI:18420"/>
    </cofactor>
</comment>
<evidence type="ECO:0000256" key="4">
    <source>
        <dbReference type="ARBA" id="ARBA00022723"/>
    </source>
</evidence>